<sequence>MPVQQAIQWQISVKAMSPGAIDMVKVIALTAMLLDHLNILFLHPPLPELYALGRMVFPVFVIIWALNLSHNPASLQARANRLWIWALIAQAPFWLAFRHLHPWYALNILFVFAGVTQLVALSHRYGVRGGLGGLIILAALACPLVPASYGSAGLVFAAALVVLFSPVSQKRCIRLTAIITAAGALFSLNGITHLTERPLDTLIIAILPTLILPFVGIWLAIQLKPAGSRRFMPSRFFYHAYAGHLLLLAVCRIFLD</sequence>
<dbReference type="InterPro" id="IPR008875">
    <property type="entry name" value="TraX"/>
</dbReference>
<protein>
    <submittedName>
        <fullName evidence="2">TraX family protein</fullName>
    </submittedName>
</protein>
<feature type="transmembrane region" description="Helical" evidence="1">
    <location>
        <begin position="175"/>
        <end position="195"/>
    </location>
</feature>
<feature type="transmembrane region" description="Helical" evidence="1">
    <location>
        <begin position="152"/>
        <end position="168"/>
    </location>
</feature>
<accession>A0ABU4E5Y2</accession>
<organism evidence="2 3">
    <name type="scientific">Atlantibacter subterraneus</name>
    <dbReference type="NCBI Taxonomy" id="255519"/>
    <lineage>
        <taxon>Bacteria</taxon>
        <taxon>Pseudomonadati</taxon>
        <taxon>Pseudomonadota</taxon>
        <taxon>Gammaproteobacteria</taxon>
        <taxon>Enterobacterales</taxon>
        <taxon>Enterobacteriaceae</taxon>
        <taxon>Atlantibacter</taxon>
    </lineage>
</organism>
<reference evidence="2 3" key="1">
    <citation type="submission" date="2023-10" db="EMBL/GenBank/DDBJ databases">
        <authorList>
            <person name="Dale J."/>
        </authorList>
    </citation>
    <scope>NUCLEOTIDE SEQUENCE [LARGE SCALE GENOMIC DNA]</scope>
    <source>
        <strain evidence="2 3">2023EL-00970</strain>
    </source>
</reference>
<keyword evidence="1" id="KW-0472">Membrane</keyword>
<evidence type="ECO:0000256" key="1">
    <source>
        <dbReference type="SAM" id="Phobius"/>
    </source>
</evidence>
<dbReference type="RefSeq" id="WP_317679027.1">
    <property type="nucleotide sequence ID" value="NZ_JAWLOF010000014.1"/>
</dbReference>
<evidence type="ECO:0000313" key="2">
    <source>
        <dbReference type="EMBL" id="MDV7024535.1"/>
    </source>
</evidence>
<dbReference type="EMBL" id="JAWLOF010000014">
    <property type="protein sequence ID" value="MDV7024535.1"/>
    <property type="molecule type" value="Genomic_DNA"/>
</dbReference>
<feature type="transmembrane region" description="Helical" evidence="1">
    <location>
        <begin position="80"/>
        <end position="97"/>
    </location>
</feature>
<feature type="transmembrane region" description="Helical" evidence="1">
    <location>
        <begin position="201"/>
        <end position="221"/>
    </location>
</feature>
<feature type="transmembrane region" description="Helical" evidence="1">
    <location>
        <begin position="103"/>
        <end position="122"/>
    </location>
</feature>
<proteinExistence type="predicted"/>
<gene>
    <name evidence="2" type="ORF">R4P48_17865</name>
</gene>
<dbReference type="Proteomes" id="UP001187066">
    <property type="component" value="Unassembled WGS sequence"/>
</dbReference>
<keyword evidence="3" id="KW-1185">Reference proteome</keyword>
<keyword evidence="1" id="KW-0812">Transmembrane</keyword>
<name>A0ABU4E5Y2_9ENTR</name>
<feature type="transmembrane region" description="Helical" evidence="1">
    <location>
        <begin position="23"/>
        <end position="43"/>
    </location>
</feature>
<evidence type="ECO:0000313" key="3">
    <source>
        <dbReference type="Proteomes" id="UP001187066"/>
    </source>
</evidence>
<keyword evidence="1" id="KW-1133">Transmembrane helix</keyword>
<dbReference type="Pfam" id="PF05857">
    <property type="entry name" value="TraX"/>
    <property type="match status" value="1"/>
</dbReference>
<feature type="transmembrane region" description="Helical" evidence="1">
    <location>
        <begin position="49"/>
        <end position="68"/>
    </location>
</feature>
<comment type="caution">
    <text evidence="2">The sequence shown here is derived from an EMBL/GenBank/DDBJ whole genome shotgun (WGS) entry which is preliminary data.</text>
</comment>
<feature type="transmembrane region" description="Helical" evidence="1">
    <location>
        <begin position="236"/>
        <end position="255"/>
    </location>
</feature>